<evidence type="ECO:0000256" key="2">
    <source>
        <dbReference type="SAM" id="Phobius"/>
    </source>
</evidence>
<feature type="region of interest" description="Disordered" evidence="1">
    <location>
        <begin position="98"/>
        <end position="149"/>
    </location>
</feature>
<comment type="caution">
    <text evidence="3">The sequence shown here is derived from an EMBL/GenBank/DDBJ whole genome shotgun (WGS) entry which is preliminary data.</text>
</comment>
<dbReference type="Proteomes" id="UP001176961">
    <property type="component" value="Unassembled WGS sequence"/>
</dbReference>
<keyword evidence="2" id="KW-0812">Transmembrane</keyword>
<organism evidence="3 4">
    <name type="scientific">Cylicocyclus nassatus</name>
    <name type="common">Nematode worm</name>
    <dbReference type="NCBI Taxonomy" id="53992"/>
    <lineage>
        <taxon>Eukaryota</taxon>
        <taxon>Metazoa</taxon>
        <taxon>Ecdysozoa</taxon>
        <taxon>Nematoda</taxon>
        <taxon>Chromadorea</taxon>
        <taxon>Rhabditida</taxon>
        <taxon>Rhabditina</taxon>
        <taxon>Rhabditomorpha</taxon>
        <taxon>Strongyloidea</taxon>
        <taxon>Strongylidae</taxon>
        <taxon>Cylicocyclus</taxon>
    </lineage>
</organism>
<keyword evidence="4" id="KW-1185">Reference proteome</keyword>
<evidence type="ECO:0000313" key="4">
    <source>
        <dbReference type="Proteomes" id="UP001176961"/>
    </source>
</evidence>
<evidence type="ECO:0000256" key="1">
    <source>
        <dbReference type="SAM" id="MobiDB-lite"/>
    </source>
</evidence>
<evidence type="ECO:0000313" key="3">
    <source>
        <dbReference type="EMBL" id="CAJ0593919.1"/>
    </source>
</evidence>
<feature type="transmembrane region" description="Helical" evidence="2">
    <location>
        <begin position="40"/>
        <end position="65"/>
    </location>
</feature>
<reference evidence="3" key="1">
    <citation type="submission" date="2023-07" db="EMBL/GenBank/DDBJ databases">
        <authorList>
            <consortium name="CYATHOMIX"/>
        </authorList>
    </citation>
    <scope>NUCLEOTIDE SEQUENCE</scope>
    <source>
        <strain evidence="3">N/A</strain>
    </source>
</reference>
<gene>
    <name evidence="3" type="ORF">CYNAS_LOCUS5902</name>
</gene>
<name>A0AA36GKV2_CYLNA</name>
<keyword evidence="2" id="KW-1133">Transmembrane helix</keyword>
<feature type="compositionally biased region" description="Basic and acidic residues" evidence="1">
    <location>
        <begin position="99"/>
        <end position="110"/>
    </location>
</feature>
<dbReference type="EMBL" id="CATQJL010000112">
    <property type="protein sequence ID" value="CAJ0593919.1"/>
    <property type="molecule type" value="Genomic_DNA"/>
</dbReference>
<feature type="compositionally biased region" description="Basic and acidic residues" evidence="1">
    <location>
        <begin position="212"/>
        <end position="222"/>
    </location>
</feature>
<proteinExistence type="predicted"/>
<keyword evidence="2" id="KW-0472">Membrane</keyword>
<dbReference type="AlphaFoldDB" id="A0AA36GKV2"/>
<protein>
    <submittedName>
        <fullName evidence="3">Uncharacterized protein</fullName>
    </submittedName>
</protein>
<feature type="compositionally biased region" description="Basic and acidic residues" evidence="1">
    <location>
        <begin position="232"/>
        <end position="241"/>
    </location>
</feature>
<feature type="region of interest" description="Disordered" evidence="1">
    <location>
        <begin position="181"/>
        <end position="254"/>
    </location>
</feature>
<sequence length="254" mass="27955">MVKIVPSYSWEEFYKDFLYDWIEALQQLNDLTVTESQPRLVWSFAIFMGSIIVFIGCASLMLLSYRVVDPCYPKISPRPMSAREFFFDLQPSHMYQKMSADKTTPKEAEPSKSAGAGAKSEPSALPSVTGVPVDSSEPSSAIVVESTPLPKSSNIKSAKLAKGLEENPTQNVPSVVEAAVKTAEEKKNPLLKTAEKTQPSSMKTPILPAKQRSKEKSEDRKKIMGSAVQKRTSGERTKNSAEKAPLLPSKSPQK</sequence>
<accession>A0AA36GKV2</accession>